<proteinExistence type="predicted"/>
<dbReference type="EMBL" id="LAVV01001244">
    <property type="protein sequence ID" value="KNZ63698.1"/>
    <property type="molecule type" value="Genomic_DNA"/>
</dbReference>
<comment type="caution">
    <text evidence="2">The sequence shown here is derived from an EMBL/GenBank/DDBJ whole genome shotgun (WGS) entry which is preliminary data.</text>
</comment>
<gene>
    <name evidence="2" type="ORF">VP01_1111g9</name>
</gene>
<keyword evidence="1" id="KW-0812">Transmembrane</keyword>
<protein>
    <submittedName>
        <fullName evidence="2">Uncharacterized protein</fullName>
    </submittedName>
</protein>
<organism evidence="2 3">
    <name type="scientific">Puccinia sorghi</name>
    <dbReference type="NCBI Taxonomy" id="27349"/>
    <lineage>
        <taxon>Eukaryota</taxon>
        <taxon>Fungi</taxon>
        <taxon>Dikarya</taxon>
        <taxon>Basidiomycota</taxon>
        <taxon>Pucciniomycotina</taxon>
        <taxon>Pucciniomycetes</taxon>
        <taxon>Pucciniales</taxon>
        <taxon>Pucciniaceae</taxon>
        <taxon>Puccinia</taxon>
    </lineage>
</organism>
<dbReference type="VEuPathDB" id="FungiDB:VP01_1111g9"/>
<dbReference type="Proteomes" id="UP000037035">
    <property type="component" value="Unassembled WGS sequence"/>
</dbReference>
<dbReference type="AlphaFoldDB" id="A0A0L6VSK5"/>
<keyword evidence="1" id="KW-0472">Membrane</keyword>
<keyword evidence="3" id="KW-1185">Reference proteome</keyword>
<evidence type="ECO:0000313" key="2">
    <source>
        <dbReference type="EMBL" id="KNZ63698.1"/>
    </source>
</evidence>
<evidence type="ECO:0000256" key="1">
    <source>
        <dbReference type="SAM" id="Phobius"/>
    </source>
</evidence>
<accession>A0A0L6VSK5</accession>
<keyword evidence="1" id="KW-1133">Transmembrane helix</keyword>
<feature type="transmembrane region" description="Helical" evidence="1">
    <location>
        <begin position="248"/>
        <end position="267"/>
    </location>
</feature>
<feature type="transmembrane region" description="Helical" evidence="1">
    <location>
        <begin position="215"/>
        <end position="236"/>
    </location>
</feature>
<sequence>MNLYRNTIPLSISTNSASFTSAFMNHINTFMPIYLHNTQVASPSSATPWHSCIPCCYIYPAARRASRSWQKTREGNASHKVLFPLTLIINWARMASFFPQINIKKAFAIQRVHIVFFVYLNISHSSPPNLMVHATHDWDDSLQVFIYHGCARAMYPMPQHNFLHPALLLQIEIAVCAPCPPSRRDLFYYFACYRGPTLSVLSWNTREYLDGTLQYTLYAFFFFFFMTAHVILITPSQTVRIPLLTGSPSYSTLFFYFHVLVNLLLAFHGKRGSCLRYLCYLSIASYSGQPERPSHPIHITESPAAHSVTCPNLAGELLSRHRAAEIPPCLIPLTKLEPSHSKDSHLKQSDSHPLKYFDPAIP</sequence>
<name>A0A0L6VSK5_9BASI</name>
<evidence type="ECO:0000313" key="3">
    <source>
        <dbReference type="Proteomes" id="UP000037035"/>
    </source>
</evidence>
<reference evidence="2 3" key="1">
    <citation type="submission" date="2015-08" db="EMBL/GenBank/DDBJ databases">
        <title>Next Generation Sequencing and Analysis of the Genome of Puccinia sorghi L Schw, the Causal Agent of Maize Common Rust.</title>
        <authorList>
            <person name="Rochi L."/>
            <person name="Burguener G."/>
            <person name="Darino M."/>
            <person name="Turjanski A."/>
            <person name="Kreff E."/>
            <person name="Dieguez M.J."/>
            <person name="Sacco F."/>
        </authorList>
    </citation>
    <scope>NUCLEOTIDE SEQUENCE [LARGE SCALE GENOMIC DNA]</scope>
    <source>
        <strain evidence="2 3">RO10H11247</strain>
    </source>
</reference>